<keyword evidence="2" id="KW-1133">Transmembrane helix</keyword>
<feature type="compositionally biased region" description="Basic and acidic residues" evidence="1">
    <location>
        <begin position="549"/>
        <end position="563"/>
    </location>
</feature>
<evidence type="ECO:0000256" key="1">
    <source>
        <dbReference type="SAM" id="MobiDB-lite"/>
    </source>
</evidence>
<keyword evidence="4" id="KW-1185">Reference proteome</keyword>
<evidence type="ECO:0000313" key="3">
    <source>
        <dbReference type="EMBL" id="KAJ7230493.1"/>
    </source>
</evidence>
<name>A0AAD7E5Y6_9AGAR</name>
<comment type="caution">
    <text evidence="3">The sequence shown here is derived from an EMBL/GenBank/DDBJ whole genome shotgun (WGS) entry which is preliminary data.</text>
</comment>
<gene>
    <name evidence="3" type="ORF">GGX14DRAFT_410949</name>
</gene>
<protein>
    <submittedName>
        <fullName evidence="3">Uncharacterized protein</fullName>
    </submittedName>
</protein>
<feature type="region of interest" description="Disordered" evidence="1">
    <location>
        <begin position="272"/>
        <end position="412"/>
    </location>
</feature>
<dbReference type="EMBL" id="JARJCW010000001">
    <property type="protein sequence ID" value="KAJ7230493.1"/>
    <property type="molecule type" value="Genomic_DNA"/>
</dbReference>
<feature type="compositionally biased region" description="Low complexity" evidence="1">
    <location>
        <begin position="362"/>
        <end position="405"/>
    </location>
</feature>
<dbReference type="AlphaFoldDB" id="A0AAD7E5Y6"/>
<evidence type="ECO:0000256" key="2">
    <source>
        <dbReference type="SAM" id="Phobius"/>
    </source>
</evidence>
<sequence>MVVTRKTPVAPVPTGSRHNSSQAVPRSTKPKTSSSLAESSPLKEAQTPAATQNPSRGFLDLMLFLFLGLFAYYTFTTCPGDHTLSNPYRTHVLEPYVIAPIENALSHPSVAPYVNKAAHIERVAIRPVVIKTVQVSAPYAAATKRVVWDTGVVPAFNAYVVPRWRVHVLPLWHKHASPHIARAAPHAARAQRALETTAAAAHKLYFQRVQPAVVQTYAFVKPFVIRTYVIAKPHVVATYVVLADRAGAARRAYVDPHVVRIWEKVLELSGAGPIGTPVSPAPPVMNKAEPTPKQSTTEKAQDSINKAEPTPKQSATEKAQDSIAKTPENTSTKAAVAPEEEVSSTTPESTSASSVAPPPAETTPSAGGASASASSSVEPETVAAAAVEPETAATPESAASAASVAMQSAHAGESVVEQIIADITPSTEAAASATEVTAAEVETSIEPELSAASMAMQSAHGMESPVVEQIIEDVKAAEASLEPTPTNSADGATPIDTSVPEPEEDEDEDLFDFLDDIGLGESEPYVDDEEEDLELSEEEQLALQQQQAEEQRVAKERNTAEKRADLEARMARSSETLSAMVKEKNKELRRMLVQTRKTAVAQMDDADTEIGGLLPGLEKDADKLLKGLEGYLKKELKGTKGGDPVERTERWNTVVVKLEEKLTEKIQAARAFMQEYHADEKNYEVEEGMAIIKQVKDACSQAQGDVGLDLSWLSDVTYADWQVYHDLARIGEKFQAEASEIQGGTHKHPPVDPFLARLKQMETEFTEGVNVFIGRLNDLKQQARTAFANTAEVPPAAEPAPEVSILPVEDSPAPGMEDFDPGQVVIGKTAEQVAEALRNVEPVHEEL</sequence>
<dbReference type="Proteomes" id="UP001219525">
    <property type="component" value="Unassembled WGS sequence"/>
</dbReference>
<organism evidence="3 4">
    <name type="scientific">Mycena pura</name>
    <dbReference type="NCBI Taxonomy" id="153505"/>
    <lineage>
        <taxon>Eukaryota</taxon>
        <taxon>Fungi</taxon>
        <taxon>Dikarya</taxon>
        <taxon>Basidiomycota</taxon>
        <taxon>Agaricomycotina</taxon>
        <taxon>Agaricomycetes</taxon>
        <taxon>Agaricomycetidae</taxon>
        <taxon>Agaricales</taxon>
        <taxon>Marasmiineae</taxon>
        <taxon>Mycenaceae</taxon>
        <taxon>Mycena</taxon>
    </lineage>
</organism>
<feature type="region of interest" description="Disordered" evidence="1">
    <location>
        <begin position="1"/>
        <end position="52"/>
    </location>
</feature>
<feature type="compositionally biased region" description="Acidic residues" evidence="1">
    <location>
        <begin position="524"/>
        <end position="540"/>
    </location>
</feature>
<feature type="compositionally biased region" description="Low complexity" evidence="1">
    <location>
        <begin position="343"/>
        <end position="355"/>
    </location>
</feature>
<feature type="region of interest" description="Disordered" evidence="1">
    <location>
        <begin position="478"/>
        <end position="563"/>
    </location>
</feature>
<evidence type="ECO:0000313" key="4">
    <source>
        <dbReference type="Proteomes" id="UP001219525"/>
    </source>
</evidence>
<feature type="transmembrane region" description="Helical" evidence="2">
    <location>
        <begin position="58"/>
        <end position="75"/>
    </location>
</feature>
<reference evidence="3" key="1">
    <citation type="submission" date="2023-03" db="EMBL/GenBank/DDBJ databases">
        <title>Massive genome expansion in bonnet fungi (Mycena s.s.) driven by repeated elements and novel gene families across ecological guilds.</title>
        <authorList>
            <consortium name="Lawrence Berkeley National Laboratory"/>
            <person name="Harder C.B."/>
            <person name="Miyauchi S."/>
            <person name="Viragh M."/>
            <person name="Kuo A."/>
            <person name="Thoen E."/>
            <person name="Andreopoulos B."/>
            <person name="Lu D."/>
            <person name="Skrede I."/>
            <person name="Drula E."/>
            <person name="Henrissat B."/>
            <person name="Morin E."/>
            <person name="Kohler A."/>
            <person name="Barry K."/>
            <person name="LaButti K."/>
            <person name="Morin E."/>
            <person name="Salamov A."/>
            <person name="Lipzen A."/>
            <person name="Mereny Z."/>
            <person name="Hegedus B."/>
            <person name="Baldrian P."/>
            <person name="Stursova M."/>
            <person name="Weitz H."/>
            <person name="Taylor A."/>
            <person name="Grigoriev I.V."/>
            <person name="Nagy L.G."/>
            <person name="Martin F."/>
            <person name="Kauserud H."/>
        </authorList>
    </citation>
    <scope>NUCLEOTIDE SEQUENCE</scope>
    <source>
        <strain evidence="3">9144</strain>
    </source>
</reference>
<keyword evidence="2" id="KW-0812">Transmembrane</keyword>
<feature type="compositionally biased region" description="Polar residues" evidence="1">
    <location>
        <begin position="292"/>
        <end position="304"/>
    </location>
</feature>
<feature type="compositionally biased region" description="Acidic residues" evidence="1">
    <location>
        <begin position="501"/>
        <end position="515"/>
    </location>
</feature>
<feature type="compositionally biased region" description="Polar residues" evidence="1">
    <location>
        <begin position="16"/>
        <end position="38"/>
    </location>
</feature>
<accession>A0AAD7E5Y6</accession>
<keyword evidence="2" id="KW-0472">Membrane</keyword>
<proteinExistence type="predicted"/>